<evidence type="ECO:0000313" key="1">
    <source>
        <dbReference type="EMBL" id="KAI0030462.1"/>
    </source>
</evidence>
<comment type="caution">
    <text evidence="1">The sequence shown here is derived from an EMBL/GenBank/DDBJ whole genome shotgun (WGS) entry which is preliminary data.</text>
</comment>
<organism evidence="1 2">
    <name type="scientific">Vararia minispora EC-137</name>
    <dbReference type="NCBI Taxonomy" id="1314806"/>
    <lineage>
        <taxon>Eukaryota</taxon>
        <taxon>Fungi</taxon>
        <taxon>Dikarya</taxon>
        <taxon>Basidiomycota</taxon>
        <taxon>Agaricomycotina</taxon>
        <taxon>Agaricomycetes</taxon>
        <taxon>Russulales</taxon>
        <taxon>Lachnocladiaceae</taxon>
        <taxon>Vararia</taxon>
    </lineage>
</organism>
<gene>
    <name evidence="1" type="ORF">K488DRAFT_87763</name>
</gene>
<sequence>MVSRPAPSAPTSPVPPSPDTVTFATQAQVCPSIWITPSTPYSSCAYRVTLSPPRQPFSPLVHPTFVREREYSLKRGRKSSTSSALGFATSANDMIYQTFPQSSYWQSTKGDEIIYSTKHSELADAGSRLHDFRSLVAGMRASASLDGLQLLDSPRDGRVARYAHEGDHAAGVDPDAMHTPKIVS</sequence>
<proteinExistence type="predicted"/>
<reference evidence="1" key="1">
    <citation type="submission" date="2021-02" db="EMBL/GenBank/DDBJ databases">
        <authorList>
            <consortium name="DOE Joint Genome Institute"/>
            <person name="Ahrendt S."/>
            <person name="Looney B.P."/>
            <person name="Miyauchi S."/>
            <person name="Morin E."/>
            <person name="Drula E."/>
            <person name="Courty P.E."/>
            <person name="Chicoki N."/>
            <person name="Fauchery L."/>
            <person name="Kohler A."/>
            <person name="Kuo A."/>
            <person name="Labutti K."/>
            <person name="Pangilinan J."/>
            <person name="Lipzen A."/>
            <person name="Riley R."/>
            <person name="Andreopoulos W."/>
            <person name="He G."/>
            <person name="Johnson J."/>
            <person name="Barry K.W."/>
            <person name="Grigoriev I.V."/>
            <person name="Nagy L."/>
            <person name="Hibbett D."/>
            <person name="Henrissat B."/>
            <person name="Matheny P.B."/>
            <person name="Labbe J."/>
            <person name="Martin F."/>
        </authorList>
    </citation>
    <scope>NUCLEOTIDE SEQUENCE</scope>
    <source>
        <strain evidence="1">EC-137</strain>
    </source>
</reference>
<name>A0ACB8QFL0_9AGAM</name>
<dbReference type="Proteomes" id="UP000814128">
    <property type="component" value="Unassembled WGS sequence"/>
</dbReference>
<protein>
    <submittedName>
        <fullName evidence="1">Uncharacterized protein</fullName>
    </submittedName>
</protein>
<accession>A0ACB8QFL0</accession>
<reference evidence="1" key="2">
    <citation type="journal article" date="2022" name="New Phytol.">
        <title>Evolutionary transition to the ectomycorrhizal habit in the genomes of a hyperdiverse lineage of mushroom-forming fungi.</title>
        <authorList>
            <person name="Looney B."/>
            <person name="Miyauchi S."/>
            <person name="Morin E."/>
            <person name="Drula E."/>
            <person name="Courty P.E."/>
            <person name="Kohler A."/>
            <person name="Kuo A."/>
            <person name="LaButti K."/>
            <person name="Pangilinan J."/>
            <person name="Lipzen A."/>
            <person name="Riley R."/>
            <person name="Andreopoulos W."/>
            <person name="He G."/>
            <person name="Johnson J."/>
            <person name="Nolan M."/>
            <person name="Tritt A."/>
            <person name="Barry K.W."/>
            <person name="Grigoriev I.V."/>
            <person name="Nagy L.G."/>
            <person name="Hibbett D."/>
            <person name="Henrissat B."/>
            <person name="Matheny P.B."/>
            <person name="Labbe J."/>
            <person name="Martin F.M."/>
        </authorList>
    </citation>
    <scope>NUCLEOTIDE SEQUENCE</scope>
    <source>
        <strain evidence="1">EC-137</strain>
    </source>
</reference>
<evidence type="ECO:0000313" key="2">
    <source>
        <dbReference type="Proteomes" id="UP000814128"/>
    </source>
</evidence>
<dbReference type="EMBL" id="MU273621">
    <property type="protein sequence ID" value="KAI0030462.1"/>
    <property type="molecule type" value="Genomic_DNA"/>
</dbReference>
<keyword evidence="2" id="KW-1185">Reference proteome</keyword>